<dbReference type="PANTHER" id="PTHR11575:SF32">
    <property type="entry name" value="APYRASE-LIKE PROTEIN"/>
    <property type="match status" value="1"/>
</dbReference>
<dbReference type="FunFam" id="3.90.780.10:FF:000001">
    <property type="entry name" value="NT5E isoform 3"/>
    <property type="match status" value="1"/>
</dbReference>
<evidence type="ECO:0000313" key="10">
    <source>
        <dbReference type="Proteomes" id="UP001153712"/>
    </source>
</evidence>
<name>A0A9N9TTS6_PHYSR</name>
<gene>
    <name evidence="9" type="ORF">PHYEVI_LOCUS8472</name>
</gene>
<proteinExistence type="inferred from homology"/>
<evidence type="ECO:0000256" key="3">
    <source>
        <dbReference type="ARBA" id="ARBA00022729"/>
    </source>
</evidence>
<dbReference type="SUPFAM" id="SSF56300">
    <property type="entry name" value="Metallo-dependent phosphatases"/>
    <property type="match status" value="1"/>
</dbReference>
<dbReference type="SUPFAM" id="SSF55816">
    <property type="entry name" value="5'-nucleotidase (syn. UDP-sugar hydrolase), C-terminal domain"/>
    <property type="match status" value="1"/>
</dbReference>
<dbReference type="InterPro" id="IPR029052">
    <property type="entry name" value="Metallo-depent_PP-like"/>
</dbReference>
<evidence type="ECO:0000256" key="1">
    <source>
        <dbReference type="ARBA" id="ARBA00006654"/>
    </source>
</evidence>
<feature type="signal peptide" evidence="6">
    <location>
        <begin position="1"/>
        <end position="21"/>
    </location>
</feature>
<dbReference type="EMBL" id="OU900098">
    <property type="protein sequence ID" value="CAG9862150.1"/>
    <property type="molecule type" value="Genomic_DNA"/>
</dbReference>
<dbReference type="GO" id="GO:0046872">
    <property type="term" value="F:metal ion binding"/>
    <property type="evidence" value="ECO:0007669"/>
    <property type="project" value="UniProtKB-KW"/>
</dbReference>
<keyword evidence="3 6" id="KW-0732">Signal</keyword>
<evidence type="ECO:0000256" key="4">
    <source>
        <dbReference type="ARBA" id="ARBA00022741"/>
    </source>
</evidence>
<keyword evidence="10" id="KW-1185">Reference proteome</keyword>
<evidence type="ECO:0000256" key="6">
    <source>
        <dbReference type="RuleBase" id="RU362119"/>
    </source>
</evidence>
<comment type="similarity">
    <text evidence="1 6">Belongs to the 5'-nucleotidase family.</text>
</comment>
<dbReference type="GO" id="GO:0008253">
    <property type="term" value="F:5'-nucleotidase activity"/>
    <property type="evidence" value="ECO:0007669"/>
    <property type="project" value="TreeGrafter"/>
</dbReference>
<dbReference type="Pfam" id="PF00149">
    <property type="entry name" value="Metallophos"/>
    <property type="match status" value="1"/>
</dbReference>
<dbReference type="InterPro" id="IPR036907">
    <property type="entry name" value="5'-Nucleotdase_C_sf"/>
</dbReference>
<accession>A0A9N9TTS6</accession>
<organism evidence="9 10">
    <name type="scientific">Phyllotreta striolata</name>
    <name type="common">Striped flea beetle</name>
    <name type="synonym">Crioceris striolata</name>
    <dbReference type="NCBI Taxonomy" id="444603"/>
    <lineage>
        <taxon>Eukaryota</taxon>
        <taxon>Metazoa</taxon>
        <taxon>Ecdysozoa</taxon>
        <taxon>Arthropoda</taxon>
        <taxon>Hexapoda</taxon>
        <taxon>Insecta</taxon>
        <taxon>Pterygota</taxon>
        <taxon>Neoptera</taxon>
        <taxon>Endopterygota</taxon>
        <taxon>Coleoptera</taxon>
        <taxon>Polyphaga</taxon>
        <taxon>Cucujiformia</taxon>
        <taxon>Chrysomeloidea</taxon>
        <taxon>Chrysomelidae</taxon>
        <taxon>Galerucinae</taxon>
        <taxon>Alticini</taxon>
        <taxon>Phyllotreta</taxon>
    </lineage>
</organism>
<feature type="domain" description="5'-Nucleotidase C-terminal" evidence="8">
    <location>
        <begin position="346"/>
        <end position="520"/>
    </location>
</feature>
<evidence type="ECO:0000313" key="9">
    <source>
        <dbReference type="EMBL" id="CAG9862150.1"/>
    </source>
</evidence>
<dbReference type="PANTHER" id="PTHR11575">
    <property type="entry name" value="5'-NUCLEOTIDASE-RELATED"/>
    <property type="match status" value="1"/>
</dbReference>
<evidence type="ECO:0000259" key="7">
    <source>
        <dbReference type="Pfam" id="PF00149"/>
    </source>
</evidence>
<dbReference type="AlphaFoldDB" id="A0A9N9TTS6"/>
<evidence type="ECO:0000256" key="2">
    <source>
        <dbReference type="ARBA" id="ARBA00022723"/>
    </source>
</evidence>
<evidence type="ECO:0000259" key="8">
    <source>
        <dbReference type="Pfam" id="PF02872"/>
    </source>
</evidence>
<evidence type="ECO:0000256" key="5">
    <source>
        <dbReference type="ARBA" id="ARBA00022801"/>
    </source>
</evidence>
<dbReference type="OrthoDB" id="7722975at2759"/>
<protein>
    <recommendedName>
        <fullName evidence="11">Apyrase</fullName>
    </recommendedName>
</protein>
<dbReference type="Gene3D" id="3.90.780.10">
    <property type="entry name" value="5'-Nucleotidase, C-terminal domain"/>
    <property type="match status" value="1"/>
</dbReference>
<dbReference type="CDD" id="cd07409">
    <property type="entry name" value="MPP_CD73_N"/>
    <property type="match status" value="1"/>
</dbReference>
<dbReference type="Gene3D" id="3.60.21.10">
    <property type="match status" value="1"/>
</dbReference>
<sequence length="567" mass="62063">MVRIELLVLVICPVGLICVSGIPRQTKPTPAGAFELSVVHFNDFHARFEETNIYANTCKPDEESSCIGGFSRLYEQIAAILDDKPKSILLNAGDSFQGTLWYNIGKWNVTQEFMNKLPIDAEVIGNHEFDDGIAGLVPYIKALKHPVVVSNIDDSQEPSFQGIYAKSTVVERDGRRIGVVGVITSVCDEIASTGRLKFFGESASVNAEAERLVREEGVFTVIVLSHSGYDVDKEIAANASEKISLIVGGHSHTFLYTGDNPPGPDKVGGPYPTIVQSKFGHDVLVTQASAYSKYLGNITIYLDDGGEIVDYSGAPIFLAHDVPQDQSINKALEPWKKIIHAEGDKVIGSSLVSLDDSTCYTSECTLGNLIADAYVFAYTKSPPNGSWTEAAIGLINAGGLRSPIEKGNISYSDLLTAQPFGNTIDFGQIQGKYLKEAFEETAKEHAYGRLYSSINLLQVSGVQLAYDLSKPLGERVVSIKVRCADCTTPAYEDLDQNKSYNVVMPSFLSQGGDNYVMFKDQLRNKRVGPIDVDILVDYLGHYSPVFEEISGRIVIDQGENELVYYKR</sequence>
<dbReference type="GO" id="GO:0005886">
    <property type="term" value="C:plasma membrane"/>
    <property type="evidence" value="ECO:0007669"/>
    <property type="project" value="TreeGrafter"/>
</dbReference>
<dbReference type="Proteomes" id="UP001153712">
    <property type="component" value="Chromosome 5"/>
</dbReference>
<feature type="domain" description="Calcineurin-like phosphoesterase" evidence="7">
    <location>
        <begin position="37"/>
        <end position="253"/>
    </location>
</feature>
<dbReference type="GO" id="GO:0006196">
    <property type="term" value="P:AMP catabolic process"/>
    <property type="evidence" value="ECO:0007669"/>
    <property type="project" value="TreeGrafter"/>
</dbReference>
<dbReference type="GO" id="GO:0000166">
    <property type="term" value="F:nucleotide binding"/>
    <property type="evidence" value="ECO:0007669"/>
    <property type="project" value="UniProtKB-KW"/>
</dbReference>
<dbReference type="InterPro" id="IPR004843">
    <property type="entry name" value="Calcineurin-like_PHP"/>
</dbReference>
<dbReference type="FunFam" id="3.60.21.10:FF:000020">
    <property type="entry name" value="NT5E isoform 4"/>
    <property type="match status" value="1"/>
</dbReference>
<keyword evidence="5 6" id="KW-0378">Hydrolase</keyword>
<keyword evidence="4 6" id="KW-0547">Nucleotide-binding</keyword>
<dbReference type="PRINTS" id="PR01607">
    <property type="entry name" value="APYRASEFAMLY"/>
</dbReference>
<feature type="chain" id="PRO_5040537011" description="Apyrase" evidence="6">
    <location>
        <begin position="22"/>
        <end position="567"/>
    </location>
</feature>
<dbReference type="Pfam" id="PF02872">
    <property type="entry name" value="5_nucleotid_C"/>
    <property type="match status" value="1"/>
</dbReference>
<dbReference type="InterPro" id="IPR008334">
    <property type="entry name" value="5'-Nucleotdase_C"/>
</dbReference>
<keyword evidence="2" id="KW-0479">Metal-binding</keyword>
<reference evidence="9" key="1">
    <citation type="submission" date="2022-01" db="EMBL/GenBank/DDBJ databases">
        <authorList>
            <person name="King R."/>
        </authorList>
    </citation>
    <scope>NUCLEOTIDE SEQUENCE</scope>
</reference>
<evidence type="ECO:0008006" key="11">
    <source>
        <dbReference type="Google" id="ProtNLM"/>
    </source>
</evidence>
<dbReference type="InterPro" id="IPR006179">
    <property type="entry name" value="5_nucleotidase/apyrase"/>
</dbReference>